<feature type="compositionally biased region" description="Basic and acidic residues" evidence="1">
    <location>
        <begin position="43"/>
        <end position="61"/>
    </location>
</feature>
<dbReference type="EMBL" id="BLWC01000001">
    <property type="protein sequence ID" value="GFM98579.1"/>
    <property type="molecule type" value="Genomic_DNA"/>
</dbReference>
<organism evidence="3 5">
    <name type="scientific">Streptomyces fulvorobeus</name>
    <dbReference type="NCBI Taxonomy" id="284028"/>
    <lineage>
        <taxon>Bacteria</taxon>
        <taxon>Bacillati</taxon>
        <taxon>Actinomycetota</taxon>
        <taxon>Actinomycetes</taxon>
        <taxon>Kitasatosporales</taxon>
        <taxon>Streptomycetaceae</taxon>
        <taxon>Streptomyces</taxon>
    </lineage>
</organism>
<evidence type="ECO:0008006" key="7">
    <source>
        <dbReference type="Google" id="ProtNLM"/>
    </source>
</evidence>
<proteinExistence type="predicted"/>
<keyword evidence="2" id="KW-0732">Signal</keyword>
<reference evidence="4 6" key="2">
    <citation type="submission" date="2020-07" db="EMBL/GenBank/DDBJ databases">
        <title>Sequencing the genomes of 1000 actinobacteria strains.</title>
        <authorList>
            <person name="Klenk H.-P."/>
        </authorList>
    </citation>
    <scope>NUCLEOTIDE SEQUENCE [LARGE SCALE GENOMIC DNA]</scope>
    <source>
        <strain evidence="4 6">DSM 41455</strain>
    </source>
</reference>
<dbReference type="RefSeq" id="WP_173314586.1">
    <property type="nucleotide sequence ID" value="NZ_BAAAUE010000012.1"/>
</dbReference>
<dbReference type="EMBL" id="JACCCF010000001">
    <property type="protein sequence ID" value="NYE42200.1"/>
    <property type="molecule type" value="Genomic_DNA"/>
</dbReference>
<evidence type="ECO:0000256" key="1">
    <source>
        <dbReference type="SAM" id="MobiDB-lite"/>
    </source>
</evidence>
<protein>
    <recommendedName>
        <fullName evidence="7">Excalibur calcium-binding protein</fullName>
    </recommendedName>
</protein>
<feature type="region of interest" description="Disordered" evidence="1">
    <location>
        <begin position="40"/>
        <end position="122"/>
    </location>
</feature>
<evidence type="ECO:0000313" key="6">
    <source>
        <dbReference type="Proteomes" id="UP000530403"/>
    </source>
</evidence>
<name>A0A7J0C7Y8_9ACTN</name>
<feature type="signal peptide" evidence="2">
    <location>
        <begin position="1"/>
        <end position="26"/>
    </location>
</feature>
<evidence type="ECO:0000256" key="2">
    <source>
        <dbReference type="SAM" id="SignalP"/>
    </source>
</evidence>
<dbReference type="Proteomes" id="UP000530403">
    <property type="component" value="Unassembled WGS sequence"/>
</dbReference>
<gene>
    <name evidence="4" type="ORF">HEB29_003211</name>
    <name evidence="3" type="ORF">Sfulv_33900</name>
</gene>
<dbReference type="Proteomes" id="UP000498980">
    <property type="component" value="Unassembled WGS sequence"/>
</dbReference>
<keyword evidence="5" id="KW-1185">Reference proteome</keyword>
<accession>A0A7J0C7Y8</accession>
<dbReference type="AlphaFoldDB" id="A0A7J0C7Y8"/>
<feature type="chain" id="PRO_5036204782" description="Excalibur calcium-binding protein" evidence="2">
    <location>
        <begin position="27"/>
        <end position="148"/>
    </location>
</feature>
<evidence type="ECO:0000313" key="4">
    <source>
        <dbReference type="EMBL" id="NYE42200.1"/>
    </source>
</evidence>
<reference evidence="3 5" key="1">
    <citation type="submission" date="2020-05" db="EMBL/GenBank/DDBJ databases">
        <title>Whole genome shotgun sequence of Streptomyces fulvorobeus NBRC 15897.</title>
        <authorList>
            <person name="Komaki H."/>
            <person name="Tamura T."/>
        </authorList>
    </citation>
    <scope>NUCLEOTIDE SEQUENCE [LARGE SCALE GENOMIC DNA]</scope>
    <source>
        <strain evidence="3 5">NBRC 15897</strain>
    </source>
</reference>
<evidence type="ECO:0000313" key="5">
    <source>
        <dbReference type="Proteomes" id="UP000498980"/>
    </source>
</evidence>
<comment type="caution">
    <text evidence="3">The sequence shown here is derived from an EMBL/GenBank/DDBJ whole genome shotgun (WGS) entry which is preliminary data.</text>
</comment>
<sequence>MNRRTAVAGIALAVSSVVPLSGVASAQDLDCRDFVFQEDAQAEFDRDPSDPNRLDEDRGADDGIACEALPRRGRVPTPQPVVPTATPRPVTPTPRPTTPTTMPTRGAQGGLGGASGPSDGETGIGLALAVGATAGALGYTVTRRRRRG</sequence>
<evidence type="ECO:0000313" key="3">
    <source>
        <dbReference type="EMBL" id="GFM98579.1"/>
    </source>
</evidence>